<feature type="transmembrane region" description="Helical" evidence="1">
    <location>
        <begin position="88"/>
        <end position="107"/>
    </location>
</feature>
<sequence>MALQNIPCSLLFINWLQGHLLPCPFKYLTGIDCPGCGFQRAVVALLKGNLHESFSLYPPAIPILLTALWWLADSIYKLDKPSAVIKKTLFMITGSIILVSYVIKIAGL</sequence>
<proteinExistence type="predicted"/>
<feature type="transmembrane region" description="Helical" evidence="1">
    <location>
        <begin position="56"/>
        <end position="76"/>
    </location>
</feature>
<dbReference type="Proteomes" id="UP000318010">
    <property type="component" value="Unassembled WGS sequence"/>
</dbReference>
<dbReference type="EMBL" id="VOEI01000005">
    <property type="protein sequence ID" value="TWR24887.1"/>
    <property type="molecule type" value="Genomic_DNA"/>
</dbReference>
<dbReference type="InterPro" id="IPR021215">
    <property type="entry name" value="DUF2752"/>
</dbReference>
<evidence type="ECO:0000313" key="2">
    <source>
        <dbReference type="EMBL" id="TWR24887.1"/>
    </source>
</evidence>
<dbReference type="OrthoDB" id="9815897at2"/>
<dbReference type="RefSeq" id="WP_146272299.1">
    <property type="nucleotide sequence ID" value="NZ_VOEI01000005.1"/>
</dbReference>
<dbReference type="Pfam" id="PF10825">
    <property type="entry name" value="DUF2752"/>
    <property type="match status" value="1"/>
</dbReference>
<protein>
    <submittedName>
        <fullName evidence="2">DUF2752 domain-containing protein</fullName>
    </submittedName>
</protein>
<organism evidence="2 3">
    <name type="scientific">Mucilaginibacter achroorhodeus</name>
    <dbReference type="NCBI Taxonomy" id="2599294"/>
    <lineage>
        <taxon>Bacteria</taxon>
        <taxon>Pseudomonadati</taxon>
        <taxon>Bacteroidota</taxon>
        <taxon>Sphingobacteriia</taxon>
        <taxon>Sphingobacteriales</taxon>
        <taxon>Sphingobacteriaceae</taxon>
        <taxon>Mucilaginibacter</taxon>
    </lineage>
</organism>
<keyword evidence="1" id="KW-1133">Transmembrane helix</keyword>
<keyword evidence="1" id="KW-0812">Transmembrane</keyword>
<reference evidence="2 3" key="1">
    <citation type="submission" date="2019-07" db="EMBL/GenBank/DDBJ databases">
        <authorList>
            <person name="Kim J."/>
        </authorList>
    </citation>
    <scope>NUCLEOTIDE SEQUENCE [LARGE SCALE GENOMIC DNA]</scope>
    <source>
        <strain evidence="2 3">MJ1a</strain>
    </source>
</reference>
<evidence type="ECO:0000256" key="1">
    <source>
        <dbReference type="SAM" id="Phobius"/>
    </source>
</evidence>
<dbReference type="AlphaFoldDB" id="A0A563TZU2"/>
<name>A0A563TZU2_9SPHI</name>
<keyword evidence="3" id="KW-1185">Reference proteome</keyword>
<accession>A0A563TZU2</accession>
<keyword evidence="1" id="KW-0472">Membrane</keyword>
<gene>
    <name evidence="2" type="ORF">FPZ42_14080</name>
</gene>
<comment type="caution">
    <text evidence="2">The sequence shown here is derived from an EMBL/GenBank/DDBJ whole genome shotgun (WGS) entry which is preliminary data.</text>
</comment>
<evidence type="ECO:0000313" key="3">
    <source>
        <dbReference type="Proteomes" id="UP000318010"/>
    </source>
</evidence>